<dbReference type="InterPro" id="IPR040167">
    <property type="entry name" value="TF_CP2-like"/>
</dbReference>
<organism evidence="3 4">
    <name type="scientific">Rhizopus microsporus</name>
    <dbReference type="NCBI Taxonomy" id="58291"/>
    <lineage>
        <taxon>Eukaryota</taxon>
        <taxon>Fungi</taxon>
        <taxon>Fungi incertae sedis</taxon>
        <taxon>Mucoromycota</taxon>
        <taxon>Mucoromycotina</taxon>
        <taxon>Mucoromycetes</taxon>
        <taxon>Mucorales</taxon>
        <taxon>Mucorineae</taxon>
        <taxon>Rhizopodaceae</taxon>
        <taxon>Rhizopus</taxon>
    </lineage>
</organism>
<accession>A0A0A1NFI9</accession>
<dbReference type="GO" id="GO:0001228">
    <property type="term" value="F:DNA-binding transcription activator activity, RNA polymerase II-specific"/>
    <property type="evidence" value="ECO:0007669"/>
    <property type="project" value="TreeGrafter"/>
</dbReference>
<feature type="compositionally biased region" description="Low complexity" evidence="1">
    <location>
        <begin position="550"/>
        <end position="561"/>
    </location>
</feature>
<dbReference type="GO" id="GO:0005634">
    <property type="term" value="C:nucleus"/>
    <property type="evidence" value="ECO:0007669"/>
    <property type="project" value="TreeGrafter"/>
</dbReference>
<evidence type="ECO:0000256" key="1">
    <source>
        <dbReference type="SAM" id="MobiDB-lite"/>
    </source>
</evidence>
<dbReference type="AlphaFoldDB" id="A0A0A1NFI9"/>
<feature type="domain" description="Grh/CP2 DB" evidence="2">
    <location>
        <begin position="269"/>
        <end position="526"/>
    </location>
</feature>
<dbReference type="PANTHER" id="PTHR11037:SF20">
    <property type="entry name" value="PROTEIN GRAINYHEAD"/>
    <property type="match status" value="1"/>
</dbReference>
<dbReference type="Proteomes" id="UP000242381">
    <property type="component" value="Unassembled WGS sequence"/>
</dbReference>
<dbReference type="VEuPathDB" id="FungiDB:BCV72DRAFT_241877"/>
<dbReference type="GO" id="GO:0000978">
    <property type="term" value="F:RNA polymerase II cis-regulatory region sequence-specific DNA binding"/>
    <property type="evidence" value="ECO:0007669"/>
    <property type="project" value="TreeGrafter"/>
</dbReference>
<dbReference type="VEuPathDB" id="FungiDB:BCV72DRAFT_241876"/>
<name>A0A0A1NFI9_RHIZD</name>
<dbReference type="PROSITE" id="PS51968">
    <property type="entry name" value="GRH_CP2_DB"/>
    <property type="match status" value="1"/>
</dbReference>
<evidence type="ECO:0000259" key="2">
    <source>
        <dbReference type="PROSITE" id="PS51968"/>
    </source>
</evidence>
<dbReference type="OMA" id="FHESSHR"/>
<feature type="region of interest" description="Disordered" evidence="1">
    <location>
        <begin position="542"/>
        <end position="572"/>
    </location>
</feature>
<sequence length="710" mass="80492">MSFGLSHLRQQGQEDFCYDIMPLDIGLNEIESALDYRVMSRNMTNDRNTTSSYPSIHPDLPAFHNPTFSDWPVNKSRHSFILESNPPLYPSTPTAYPIYSNANTLTSSTSPYHSSFSEASQSSPTLFWTAPTTNSTLFTTDIASSENTPTSAKISCSSSSEAIFDSAEAEIDERDSDSRNPSFDQQFMNVYRSQPKPTEDAYYNNRISKVHSRFKSANACLSSYGEKPKQEKFQQFLSPPLPPSSLMQSGQPLAESNTLTVGSKRLSKSPFQFHAVLHSPTAMMKKEDQKPITYMNRGQSYLLELSASNQQRGTLTSTISIAFHESSHRRVAASYWRFWMSQQMNPESARAIGLDENQTTGIYNITYPSFDKVTFDWHGRFGAKVYIRFHCLSTDFSRIKGVKGIPLRAVVKTVARYDHLPDNASSYSGSFSKIQPKSNDSTEGRYEYTERCYCQIKLFRDKGAERKNKDDSKQINKQMEKAIALTLGHPEQHPLWPIINQPYKPVTVLNEVPTSPDLELHDDFQQDIASPSVLYPCAIIENTSPEQEEPMPSTTSSSSSSSRKKRKQMDALEKVQETTVGLSSPQFIEPSSHLLKKHRAVADTLNFYVWSKRQFPSSGPNRVTLESLTAEELKLKLATILSLHPSRVSEILWKRKKPEILCEKESEKKNNDMLVLVEDNFVAEHISDEEIICVDWEIKSDSYVRLILEF</sequence>
<evidence type="ECO:0000313" key="4">
    <source>
        <dbReference type="Proteomes" id="UP000242381"/>
    </source>
</evidence>
<dbReference type="PANTHER" id="PTHR11037">
    <property type="entry name" value="TRANSCRIPTION FACTOR CP2"/>
    <property type="match status" value="1"/>
</dbReference>
<dbReference type="InterPro" id="IPR007604">
    <property type="entry name" value="CP2"/>
</dbReference>
<gene>
    <name evidence="3" type="ORF">BCV71DRAFT_229101</name>
</gene>
<reference evidence="3 4" key="1">
    <citation type="journal article" date="2016" name="Proc. Natl. Acad. Sci. U.S.A.">
        <title>Lipid metabolic changes in an early divergent fungus govern the establishment of a mutualistic symbiosis with endobacteria.</title>
        <authorList>
            <person name="Lastovetsky O.A."/>
            <person name="Gaspar M.L."/>
            <person name="Mondo S.J."/>
            <person name="LaButti K.M."/>
            <person name="Sandor L."/>
            <person name="Grigoriev I.V."/>
            <person name="Henry S.A."/>
            <person name="Pawlowska T.E."/>
        </authorList>
    </citation>
    <scope>NUCLEOTIDE SEQUENCE [LARGE SCALE GENOMIC DNA]</scope>
    <source>
        <strain evidence="3 4">ATCC 11559</strain>
    </source>
</reference>
<proteinExistence type="predicted"/>
<dbReference type="EMBL" id="KV921457">
    <property type="protein sequence ID" value="ORE14706.1"/>
    <property type="molecule type" value="Genomic_DNA"/>
</dbReference>
<protein>
    <recommendedName>
        <fullName evidence="2">Grh/CP2 DB domain-containing protein</fullName>
    </recommendedName>
</protein>
<dbReference type="Pfam" id="PF04516">
    <property type="entry name" value="CP2"/>
    <property type="match status" value="1"/>
</dbReference>
<evidence type="ECO:0000313" key="3">
    <source>
        <dbReference type="EMBL" id="ORE14706.1"/>
    </source>
</evidence>